<dbReference type="PANTHER" id="PTHR45653:SF10">
    <property type="entry name" value="MYOBLAST CITY, ISOFORM B"/>
    <property type="match status" value="1"/>
</dbReference>
<dbReference type="InterPro" id="IPR046769">
    <property type="entry name" value="DOCKER_Lobe_A"/>
</dbReference>
<dbReference type="Pfam" id="PF20421">
    <property type="entry name" value="DHR-2_Lobe_C"/>
    <property type="match status" value="1"/>
</dbReference>
<evidence type="ECO:0000256" key="4">
    <source>
        <dbReference type="PROSITE-ProRule" id="PRU00983"/>
    </source>
</evidence>
<dbReference type="Gene3D" id="2.60.40.150">
    <property type="entry name" value="C2 domain"/>
    <property type="match status" value="1"/>
</dbReference>
<dbReference type="InterPro" id="IPR027007">
    <property type="entry name" value="C2_DOCK-type_domain"/>
</dbReference>
<evidence type="ECO:0000256" key="3">
    <source>
        <dbReference type="ARBA" id="ARBA00022658"/>
    </source>
</evidence>
<dbReference type="EMBL" id="BJWK01000011">
    <property type="protein sequence ID" value="GEM10501.1"/>
    <property type="molecule type" value="Genomic_DNA"/>
</dbReference>
<dbReference type="InterPro" id="IPR043161">
    <property type="entry name" value="DOCK_C_lobe_A"/>
</dbReference>
<dbReference type="InterPro" id="IPR046773">
    <property type="entry name" value="DOCKER_Lobe_C"/>
</dbReference>
<dbReference type="Pfam" id="PF16172">
    <property type="entry name" value="DOCK_N"/>
    <property type="match status" value="1"/>
</dbReference>
<evidence type="ECO:0000256" key="1">
    <source>
        <dbReference type="ARBA" id="ARBA00004496"/>
    </source>
</evidence>
<proteinExistence type="inferred from homology"/>
<dbReference type="InterPro" id="IPR026791">
    <property type="entry name" value="DOCK"/>
</dbReference>
<dbReference type="GO" id="GO:0031267">
    <property type="term" value="F:small GTPase binding"/>
    <property type="evidence" value="ECO:0007669"/>
    <property type="project" value="TreeGrafter"/>
</dbReference>
<dbReference type="InterPro" id="IPR032376">
    <property type="entry name" value="DOCK_N"/>
</dbReference>
<evidence type="ECO:0000256" key="6">
    <source>
        <dbReference type="SAM" id="MobiDB-lite"/>
    </source>
</evidence>
<dbReference type="GO" id="GO:0005886">
    <property type="term" value="C:plasma membrane"/>
    <property type="evidence" value="ECO:0007669"/>
    <property type="project" value="TreeGrafter"/>
</dbReference>
<keyword evidence="2" id="KW-0963">Cytoplasm</keyword>
<feature type="domain" description="DOCKER" evidence="8">
    <location>
        <begin position="1183"/>
        <end position="1590"/>
    </location>
</feature>
<feature type="region of interest" description="Disordered" evidence="6">
    <location>
        <begin position="207"/>
        <end position="237"/>
    </location>
</feature>
<dbReference type="InterPro" id="IPR027357">
    <property type="entry name" value="DOCKER_dom"/>
</dbReference>
<dbReference type="GO" id="GO:0005737">
    <property type="term" value="C:cytoplasm"/>
    <property type="evidence" value="ECO:0007669"/>
    <property type="project" value="UniProtKB-SubCell"/>
</dbReference>
<gene>
    <name evidence="9" type="ORF">Rt10032_c11g4518</name>
</gene>
<evidence type="ECO:0000313" key="10">
    <source>
        <dbReference type="Proteomes" id="UP000321518"/>
    </source>
</evidence>
<dbReference type="PANTHER" id="PTHR45653">
    <property type="entry name" value="DEDICATOR OF CYTOKINESIS"/>
    <property type="match status" value="1"/>
</dbReference>
<dbReference type="Pfam" id="PF23554">
    <property type="entry name" value="TPR_DOCK"/>
    <property type="match status" value="1"/>
</dbReference>
<dbReference type="InterPro" id="IPR046770">
    <property type="entry name" value="DOCKER_Lobe_B"/>
</dbReference>
<comment type="caution">
    <text evidence="9">The sequence shown here is derived from an EMBL/GenBank/DDBJ whole genome shotgun (WGS) entry which is preliminary data.</text>
</comment>
<keyword evidence="5" id="KW-0175">Coiled coil</keyword>
<dbReference type="PROSITE" id="PS51651">
    <property type="entry name" value="DOCKER"/>
    <property type="match status" value="1"/>
</dbReference>
<evidence type="ECO:0000259" key="8">
    <source>
        <dbReference type="PROSITE" id="PS51651"/>
    </source>
</evidence>
<evidence type="ECO:0000313" key="9">
    <source>
        <dbReference type="EMBL" id="GEM10501.1"/>
    </source>
</evidence>
<organism evidence="9 10">
    <name type="scientific">Rhodotorula toruloides</name>
    <name type="common">Yeast</name>
    <name type="synonym">Rhodosporidium toruloides</name>
    <dbReference type="NCBI Taxonomy" id="5286"/>
    <lineage>
        <taxon>Eukaryota</taxon>
        <taxon>Fungi</taxon>
        <taxon>Dikarya</taxon>
        <taxon>Basidiomycota</taxon>
        <taxon>Pucciniomycotina</taxon>
        <taxon>Microbotryomycetes</taxon>
        <taxon>Sporidiobolales</taxon>
        <taxon>Sporidiobolaceae</taxon>
        <taxon>Rhodotorula</taxon>
    </lineage>
</organism>
<comment type="subcellular location">
    <subcellularLocation>
        <location evidence="1">Cytoplasm</location>
    </subcellularLocation>
</comment>
<dbReference type="Pfam" id="PF06920">
    <property type="entry name" value="DHR-2_Lobe_A"/>
    <property type="match status" value="1"/>
</dbReference>
<evidence type="ECO:0000259" key="7">
    <source>
        <dbReference type="PROSITE" id="PS51650"/>
    </source>
</evidence>
<feature type="coiled-coil region" evidence="5">
    <location>
        <begin position="1469"/>
        <end position="1496"/>
    </location>
</feature>
<dbReference type="CDD" id="cd11684">
    <property type="entry name" value="DHR2_DOCK"/>
    <property type="match status" value="1"/>
</dbReference>
<sequence length="1590" mass="175796">MHQQLLSKSLDSGDAVRLRREAVAHLVAGNVAQGLDGIVRHPQSGALAETNVEGDVDERAWMTVLELYKKQVELAHTPYSAPPHSHVPPSAVRLDFQNLVGNFAAPGEIVELYFSLFSKSESRYVTEEACILVDDGGGILNEPSRQAVFRDLTKHDMQSELYLVCRIIHNGFYRTSGSVSNASVPPRSASRNGLSLASSRRFVRSDAASLNSAPSPATLDVSSTPESMLHHDGAGHKSCRRPFGTTVAELAAVATRDSHTAVLILVPIDEATFSTLHEDLIHSRTTRFEQSSHAQHITVELELLSPDGDQRNLVGCSVVSRLDFPDVNLKDQRNDLYVKLESGEFHSSGTGTATVRSLAQLATAGGSAGSFEVSAEVRSRFGQPLDQALSRDGGQQPVSAFVSTVYKGNEKPLWGELFKVSLATKEFLDSHLFLAVRDWDMRSDLPFAFAYLPFLRDQSAVQPAGTHSLVLYKYDEAVANPAFSQVPAILTRAVESGPPSIPPSISKTLVPLRDSIKIRTSLVSSALSQDDVLLRLLRWPETLAQQPNSIIETLAKLRFCNEREIARFLPDVLGALFALSASLANSTGQLDCLAYEALVSVLGIAHDRRFTGFGKALDEHIAQGFSEPNIGRLVVRTLQNLLRRPKDPESASLLRSSVKVWRWLFGLALRAYEILQKHNNGTSHTALRNDVVGVLAEINTLMRTTMPASIVGTQTLIIQHFASILPLLASVLTEEEIIEVVLSFVESTASQVARDTARTTWIEELRLATAVLASALDVVQNALINPRIRADRSLIAQEQDNVEYLLSLVPRLLGGLDEFADLVNTDAIEQLRAPTSTFFARVTFPSSYPFPLLTCLPIAGVSNSPLATSTERSIQPGVGEIICVLLTLVHLASKETFVGWLHSLQKVEGPDTLAELIVQLCRLAKSALEHDMLPDKWLSFDLFAHSTALKLADANDIIVRRHFLPPQDAAFSFRTALWEVYLGMVLGLVSSPQLAIENFSPQKRRAVWQLTGDMRAEGAALIDRTWTSFALTDSQTTSSPTPYGGYQVQLVPALLTNVLSACLSQHDTLRRAGVTILYAMVMSEYELNGELDILEAATIGHLDSLFGARDHVDASASRTIFVAELRQLFDEGDLGRDQRTRIIAFCESIDSFLKLLLSVESLPEGNEFQEDRIASTLRLLTFIRSIGRTDIFVRYVQRLVDYHLAAGNFVEAGLTLKLHADLYDWNTAASLDPAPDLNLSKQTEFARRAALFHRIIEHLTRGKAWEAAIELATELEKQYEGKMFDYLKLTDVLRIKADLFAQIAKSERQFSSYYRVAYYGSQWPTSVTGKQFVHRGSETETLGSFIDRMLNKHPSAQLLRTSSIPGEEIQYGETQYLQITFVTPEYDRSHPLLALPDVPHFAKAWHLHHGSTFSFSRPLAKDAHGCTFSANDFTALWTEKTVFITEDAFPTVLPRSEVVEIGLIEISPIENALSDIATKREELEALERRYRVVLQTTEEGTKININPLAMALNGVIDAPVNEGVPMYRRAFLAPEVVANLQPAQVALVRQLETTIDELVFHETLEKYASTSNSTFVIFTADDARPHSLRE</sequence>
<dbReference type="Pfam" id="PF14429">
    <property type="entry name" value="DOCK-C2"/>
    <property type="match status" value="1"/>
</dbReference>
<keyword evidence="3" id="KW-0344">Guanine-nucleotide releasing factor</keyword>
<name>A0A511KJE9_RHOTO</name>
<reference evidence="9 10" key="1">
    <citation type="submission" date="2019-07" db="EMBL/GenBank/DDBJ databases">
        <title>Rhodotorula toruloides NBRC10032 genome sequencing.</title>
        <authorList>
            <person name="Shida Y."/>
            <person name="Takaku H."/>
            <person name="Ogasawara W."/>
            <person name="Mori K."/>
        </authorList>
    </citation>
    <scope>NUCLEOTIDE SEQUENCE [LARGE SCALE GENOMIC DNA]</scope>
    <source>
        <strain evidence="9 10">NBRC10032</strain>
    </source>
</reference>
<accession>A0A511KJE9</accession>
<dbReference type="OrthoDB" id="18896at2759"/>
<dbReference type="Gene3D" id="1.20.58.740">
    <property type="match status" value="1"/>
</dbReference>
<dbReference type="CDD" id="cd08679">
    <property type="entry name" value="C2_DOCK180_related"/>
    <property type="match status" value="1"/>
</dbReference>
<dbReference type="PROSITE" id="PS51650">
    <property type="entry name" value="C2_DOCK"/>
    <property type="match status" value="1"/>
</dbReference>
<evidence type="ECO:0000256" key="5">
    <source>
        <dbReference type="SAM" id="Coils"/>
    </source>
</evidence>
<dbReference type="Gene3D" id="1.25.40.410">
    <property type="match status" value="1"/>
</dbReference>
<dbReference type="Pfam" id="PF20422">
    <property type="entry name" value="DHR-2_Lobe_B"/>
    <property type="match status" value="1"/>
</dbReference>
<dbReference type="InterPro" id="IPR035892">
    <property type="entry name" value="C2_domain_sf"/>
</dbReference>
<dbReference type="GO" id="GO:0007264">
    <property type="term" value="P:small GTPase-mediated signal transduction"/>
    <property type="evidence" value="ECO:0007669"/>
    <property type="project" value="InterPro"/>
</dbReference>
<dbReference type="GO" id="GO:0005085">
    <property type="term" value="F:guanyl-nucleotide exchange factor activity"/>
    <property type="evidence" value="ECO:0007669"/>
    <property type="project" value="UniProtKB-KW"/>
</dbReference>
<dbReference type="InterPro" id="IPR056372">
    <property type="entry name" value="TPR_DOCK"/>
</dbReference>
<dbReference type="Proteomes" id="UP000321518">
    <property type="component" value="Unassembled WGS sequence"/>
</dbReference>
<evidence type="ECO:0000256" key="2">
    <source>
        <dbReference type="ARBA" id="ARBA00022490"/>
    </source>
</evidence>
<comment type="similarity">
    <text evidence="4">Belongs to the DOCK family.</text>
</comment>
<dbReference type="InterPro" id="IPR043162">
    <property type="entry name" value="DOCK_C_lobe_C"/>
</dbReference>
<feature type="domain" description="C2 DOCK-type" evidence="7">
    <location>
        <begin position="333"/>
        <end position="523"/>
    </location>
</feature>
<protein>
    <submittedName>
        <fullName evidence="9">Dedicatorof cytokinesis 3/4/5</fullName>
    </submittedName>
</protein>
<feature type="compositionally biased region" description="Polar residues" evidence="6">
    <location>
        <begin position="208"/>
        <end position="226"/>
    </location>
</feature>